<dbReference type="Gene3D" id="3.30.70.3270">
    <property type="match status" value="1"/>
</dbReference>
<dbReference type="EMBL" id="JACRSQ010000007">
    <property type="protein sequence ID" value="MBC8543109.1"/>
    <property type="molecule type" value="Genomic_DNA"/>
</dbReference>
<dbReference type="SUPFAM" id="SSF53323">
    <property type="entry name" value="Pyruvate-ferredoxin oxidoreductase, PFOR, domain III"/>
    <property type="match status" value="1"/>
</dbReference>
<evidence type="ECO:0000256" key="1">
    <source>
        <dbReference type="ARBA" id="ARBA00022723"/>
    </source>
</evidence>
<feature type="domain" description="4Fe-4S ferredoxin-type" evidence="5">
    <location>
        <begin position="251"/>
        <end position="280"/>
    </location>
</feature>
<dbReference type="InterPro" id="IPR011894">
    <property type="entry name" value="PorC_KorC"/>
</dbReference>
<evidence type="ECO:0000256" key="3">
    <source>
        <dbReference type="ARBA" id="ARBA00023004"/>
    </source>
</evidence>
<protein>
    <submittedName>
        <fullName evidence="6">2-oxoacid:acceptor oxidoreductase family protein</fullName>
    </submittedName>
</protein>
<keyword evidence="1" id="KW-0479">Metal-binding</keyword>
<keyword evidence="2" id="KW-0560">Oxidoreductase</keyword>
<dbReference type="NCBIfam" id="TIGR02175">
    <property type="entry name" value="PorC_KorC"/>
    <property type="match status" value="1"/>
</dbReference>
<feature type="domain" description="4Fe-4S ferredoxin-type" evidence="5">
    <location>
        <begin position="289"/>
        <end position="318"/>
    </location>
</feature>
<dbReference type="PANTHER" id="PTHR43366">
    <property type="entry name" value="PYRUVATE SYNTHASE SUBUNIT PORC"/>
    <property type="match status" value="1"/>
</dbReference>
<dbReference type="PROSITE" id="PS00198">
    <property type="entry name" value="4FE4S_FER_1"/>
    <property type="match status" value="1"/>
</dbReference>
<keyword evidence="3" id="KW-0408">Iron</keyword>
<evidence type="ECO:0000256" key="2">
    <source>
        <dbReference type="ARBA" id="ARBA00023002"/>
    </source>
</evidence>
<evidence type="ECO:0000313" key="7">
    <source>
        <dbReference type="Proteomes" id="UP000657006"/>
    </source>
</evidence>
<keyword evidence="4" id="KW-0411">Iron-sulfur</keyword>
<accession>A0A926I0E8</accession>
<dbReference type="InterPro" id="IPR051626">
    <property type="entry name" value="Oxidoreductase_gamma_subunit"/>
</dbReference>
<evidence type="ECO:0000259" key="5">
    <source>
        <dbReference type="PROSITE" id="PS51379"/>
    </source>
</evidence>
<dbReference type="Pfam" id="PF01558">
    <property type="entry name" value="POR"/>
    <property type="match status" value="1"/>
</dbReference>
<dbReference type="InterPro" id="IPR019752">
    <property type="entry name" value="Pyrv/ketoisovalerate_OxRed_cat"/>
</dbReference>
<dbReference type="PROSITE" id="PS51379">
    <property type="entry name" value="4FE4S_FER_2"/>
    <property type="match status" value="2"/>
</dbReference>
<dbReference type="Proteomes" id="UP000657006">
    <property type="component" value="Unassembled WGS sequence"/>
</dbReference>
<sequence>MQHETIPLPKTNAYGFYEIRLESIGGLGANLSGKILGELGALYLRYNTANFASYGSEKRGTPVKSYIRYAEPDKEIRISSPVEKPHLIGIFHERLAGKTGVLAGVDEETAVVVNTAKSPDEIRREFQMHGGVLTCIDGMKITVEEKTRMNMIMLGALCKASGFLPFECLEEIIRETIGRKYPAMLDSNLRGLRRGFEEGTTKAFPNDETYPYVPFTEERRSLGWDNAPLGGVVVTAGSTVSNDVSASREGYVPLFHQEKCIQCGMCDTACPDMVYQFVKGEWKGKPAMVNLGPDYHHCKGCLRCVEVCPTAAITAGIEYEQDIWKQHVRNQDLIVERLEFEDLGANSIVNEEKY</sequence>
<organism evidence="6 7">
    <name type="scientific">Bianquea renquensis</name>
    <dbReference type="NCBI Taxonomy" id="2763661"/>
    <lineage>
        <taxon>Bacteria</taxon>
        <taxon>Bacillati</taxon>
        <taxon>Bacillota</taxon>
        <taxon>Clostridia</taxon>
        <taxon>Eubacteriales</taxon>
        <taxon>Bianqueaceae</taxon>
        <taxon>Bianquea</taxon>
    </lineage>
</organism>
<gene>
    <name evidence="6" type="ORF">H8730_06090</name>
</gene>
<reference evidence="6" key="1">
    <citation type="submission" date="2020-08" db="EMBL/GenBank/DDBJ databases">
        <title>Genome public.</title>
        <authorList>
            <person name="Liu C."/>
            <person name="Sun Q."/>
        </authorList>
    </citation>
    <scope>NUCLEOTIDE SEQUENCE</scope>
    <source>
        <strain evidence="6">NSJ-32</strain>
    </source>
</reference>
<dbReference type="AlphaFoldDB" id="A0A926I0E8"/>
<dbReference type="RefSeq" id="WP_177717193.1">
    <property type="nucleotide sequence ID" value="NZ_JACRSQ010000007.1"/>
</dbReference>
<name>A0A926I0E8_9FIRM</name>
<dbReference type="SUPFAM" id="SSF54862">
    <property type="entry name" value="4Fe-4S ferredoxins"/>
    <property type="match status" value="1"/>
</dbReference>
<dbReference type="InterPro" id="IPR002869">
    <property type="entry name" value="Pyrv_flavodox_OxRed_cen"/>
</dbReference>
<dbReference type="GO" id="GO:0016625">
    <property type="term" value="F:oxidoreductase activity, acting on the aldehyde or oxo group of donors, iron-sulfur protein as acceptor"/>
    <property type="evidence" value="ECO:0007669"/>
    <property type="project" value="InterPro"/>
</dbReference>
<dbReference type="InterPro" id="IPR017896">
    <property type="entry name" value="4Fe4S_Fe-S-bd"/>
</dbReference>
<dbReference type="GO" id="GO:0046872">
    <property type="term" value="F:metal ion binding"/>
    <property type="evidence" value="ECO:0007669"/>
    <property type="project" value="UniProtKB-KW"/>
</dbReference>
<evidence type="ECO:0000256" key="4">
    <source>
        <dbReference type="ARBA" id="ARBA00023014"/>
    </source>
</evidence>
<keyword evidence="7" id="KW-1185">Reference proteome</keyword>
<comment type="caution">
    <text evidence="6">The sequence shown here is derived from an EMBL/GenBank/DDBJ whole genome shotgun (WGS) entry which is preliminary data.</text>
</comment>
<proteinExistence type="predicted"/>
<dbReference type="InterPro" id="IPR017900">
    <property type="entry name" value="4Fe4S_Fe_S_CS"/>
</dbReference>
<dbReference type="PANTHER" id="PTHR43366:SF1">
    <property type="entry name" value="PYRUVATE SYNTHASE SUBUNIT PORC"/>
    <property type="match status" value="1"/>
</dbReference>
<dbReference type="Gene3D" id="3.40.920.10">
    <property type="entry name" value="Pyruvate-ferredoxin oxidoreductase, PFOR, domain III"/>
    <property type="match status" value="1"/>
</dbReference>
<dbReference type="Pfam" id="PF14697">
    <property type="entry name" value="Fer4_21"/>
    <property type="match status" value="1"/>
</dbReference>
<evidence type="ECO:0000313" key="6">
    <source>
        <dbReference type="EMBL" id="MBC8543109.1"/>
    </source>
</evidence>
<dbReference type="GO" id="GO:0051536">
    <property type="term" value="F:iron-sulfur cluster binding"/>
    <property type="evidence" value="ECO:0007669"/>
    <property type="project" value="UniProtKB-KW"/>
</dbReference>